<proteinExistence type="predicted"/>
<gene>
    <name evidence="1" type="ORF">EI42_02267</name>
</gene>
<name>A0A326U8N2_THEHA</name>
<dbReference type="RefSeq" id="WP_111321892.1">
    <property type="nucleotide sequence ID" value="NZ_BIFX01000003.1"/>
</dbReference>
<accession>A0A326U8N2</accession>
<protein>
    <submittedName>
        <fullName evidence="1">Uncharacterized protein</fullName>
    </submittedName>
</protein>
<sequence length="62" mass="6895">MVFRPQWPSASAFYLHYQDTYVLVRSIFREAIDALVLHLEHPQAGPGRVALGGPGPAFRALC</sequence>
<dbReference type="EMBL" id="QKUF01000006">
    <property type="protein sequence ID" value="PZW31170.1"/>
    <property type="molecule type" value="Genomic_DNA"/>
</dbReference>
<dbReference type="AlphaFoldDB" id="A0A326U8N2"/>
<reference evidence="1 2" key="1">
    <citation type="submission" date="2018-06" db="EMBL/GenBank/DDBJ databases">
        <title>Genomic Encyclopedia of Archaeal and Bacterial Type Strains, Phase II (KMG-II): from individual species to whole genera.</title>
        <authorList>
            <person name="Goeker M."/>
        </authorList>
    </citation>
    <scope>NUCLEOTIDE SEQUENCE [LARGE SCALE GENOMIC DNA]</scope>
    <source>
        <strain evidence="1 2">ATCC BAA-1881</strain>
    </source>
</reference>
<comment type="caution">
    <text evidence="1">The sequence shown here is derived from an EMBL/GenBank/DDBJ whole genome shotgun (WGS) entry which is preliminary data.</text>
</comment>
<evidence type="ECO:0000313" key="1">
    <source>
        <dbReference type="EMBL" id="PZW31170.1"/>
    </source>
</evidence>
<evidence type="ECO:0000313" key="2">
    <source>
        <dbReference type="Proteomes" id="UP000248806"/>
    </source>
</evidence>
<keyword evidence="2" id="KW-1185">Reference proteome</keyword>
<organism evidence="1 2">
    <name type="scientific">Thermosporothrix hazakensis</name>
    <dbReference type="NCBI Taxonomy" id="644383"/>
    <lineage>
        <taxon>Bacteria</taxon>
        <taxon>Bacillati</taxon>
        <taxon>Chloroflexota</taxon>
        <taxon>Ktedonobacteria</taxon>
        <taxon>Ktedonobacterales</taxon>
        <taxon>Thermosporotrichaceae</taxon>
        <taxon>Thermosporothrix</taxon>
    </lineage>
</organism>
<dbReference type="Proteomes" id="UP000248806">
    <property type="component" value="Unassembled WGS sequence"/>
</dbReference>